<proteinExistence type="predicted"/>
<protein>
    <submittedName>
        <fullName evidence="1">Uncharacterized protein</fullName>
    </submittedName>
</protein>
<reference evidence="2" key="1">
    <citation type="submission" date="2018-05" db="EMBL/GenBank/DDBJ databases">
        <title>Micromonospora globispora sp. nov. and Micromonospora rugosa sp. nov., isolated from marine sediment.</title>
        <authorList>
            <person name="Carro L."/>
            <person name="Aysel V."/>
            <person name="Cetin D."/>
            <person name="Igual J.M."/>
            <person name="Klenk H.-P."/>
            <person name="Trujillo M.E."/>
            <person name="Sahin N."/>
        </authorList>
    </citation>
    <scope>NUCLEOTIDE SEQUENCE [LARGE SCALE GENOMIC DNA]</scope>
    <source>
        <strain evidence="2">S2904</strain>
    </source>
</reference>
<dbReference type="EMBL" id="QGSV01000329">
    <property type="protein sequence ID" value="PWU44368.1"/>
    <property type="molecule type" value="Genomic_DNA"/>
</dbReference>
<evidence type="ECO:0000313" key="1">
    <source>
        <dbReference type="EMBL" id="PWU44368.1"/>
    </source>
</evidence>
<accession>A0A317JVI4</accession>
<dbReference type="RefSeq" id="WP_133255726.1">
    <property type="nucleotide sequence ID" value="NZ_QGSV01000329.1"/>
</dbReference>
<feature type="non-terminal residue" evidence="1">
    <location>
        <position position="68"/>
    </location>
</feature>
<name>A0A317JVI4_9ACTN</name>
<gene>
    <name evidence="1" type="ORF">DLJ46_26340</name>
</gene>
<keyword evidence="2" id="KW-1185">Reference proteome</keyword>
<organism evidence="1 2">
    <name type="scientific">Micromonospora globispora</name>
    <dbReference type="NCBI Taxonomy" id="1450148"/>
    <lineage>
        <taxon>Bacteria</taxon>
        <taxon>Bacillati</taxon>
        <taxon>Actinomycetota</taxon>
        <taxon>Actinomycetes</taxon>
        <taxon>Micromonosporales</taxon>
        <taxon>Micromonosporaceae</taxon>
        <taxon>Micromonospora</taxon>
    </lineage>
</organism>
<comment type="caution">
    <text evidence="1">The sequence shown here is derived from an EMBL/GenBank/DDBJ whole genome shotgun (WGS) entry which is preliminary data.</text>
</comment>
<dbReference type="Proteomes" id="UP000245683">
    <property type="component" value="Unassembled WGS sequence"/>
</dbReference>
<evidence type="ECO:0000313" key="2">
    <source>
        <dbReference type="Proteomes" id="UP000245683"/>
    </source>
</evidence>
<sequence>MTTPPPEAGEAVPAEARHAELRAPKKARSAPAGTVVTVVGIDAAGRPPRSAALDALAEARLVVGAARH</sequence>
<dbReference type="AlphaFoldDB" id="A0A317JVI4"/>